<keyword evidence="2" id="KW-1185">Reference proteome</keyword>
<dbReference type="KEGG" id="bcae:A4V03_20020"/>
<dbReference type="RefSeq" id="WP_065540190.1">
    <property type="nucleotide sequence ID" value="NZ_CAPDLJ010000006.1"/>
</dbReference>
<gene>
    <name evidence="1" type="ORF">A4V03_20020</name>
</gene>
<evidence type="ECO:0000313" key="1">
    <source>
        <dbReference type="EMBL" id="ANU59576.1"/>
    </source>
</evidence>
<sequence>MAVALAFAACTNTDVIEENEASGAIIGFNSHVSNSTRALTMRNFNKFFVYGGYTPKDASDYHTVFNGVAVSKDADTNKWTKVPLSIEGSDNTIQAAKPAGSEGGEAVAAKELTTGTGFVLPVTYASADVYLNFKIEVKQGEDIIKTDYVRGNIQPAWALGTSYTYNITVNGSAAGVEKIEFSVDASNGLEEWTESTGGDFNFGS</sequence>
<organism evidence="1 2">
    <name type="scientific">Bacteroides caecimuris</name>
    <dbReference type="NCBI Taxonomy" id="1796613"/>
    <lineage>
        <taxon>Bacteria</taxon>
        <taxon>Pseudomonadati</taxon>
        <taxon>Bacteroidota</taxon>
        <taxon>Bacteroidia</taxon>
        <taxon>Bacteroidales</taxon>
        <taxon>Bacteroidaceae</taxon>
        <taxon>Bacteroides</taxon>
    </lineage>
</organism>
<dbReference type="Gene3D" id="2.60.40.2630">
    <property type="match status" value="1"/>
</dbReference>
<dbReference type="Proteomes" id="UP000092631">
    <property type="component" value="Chromosome"/>
</dbReference>
<evidence type="ECO:0000313" key="2">
    <source>
        <dbReference type="Proteomes" id="UP000092631"/>
    </source>
</evidence>
<accession>A0A1C7H6G1</accession>
<protein>
    <submittedName>
        <fullName evidence="1">Uncharacterized protein</fullName>
    </submittedName>
</protein>
<name>A0A1C7H6G1_9BACE</name>
<proteinExistence type="predicted"/>
<dbReference type="AlphaFoldDB" id="A0A1C7H6G1"/>
<dbReference type="EMBL" id="CP015401">
    <property type="protein sequence ID" value="ANU59576.1"/>
    <property type="molecule type" value="Genomic_DNA"/>
</dbReference>
<dbReference type="OrthoDB" id="1004417at2"/>
<reference evidence="2" key="1">
    <citation type="submission" date="2016-04" db="EMBL/GenBank/DDBJ databases">
        <title>Complete Genome Sequences of Twelve Strains of a Stable Defined Moderately Diverse Mouse Microbiota 2 (sDMDMm2).</title>
        <authorList>
            <person name="Uchimura Y."/>
            <person name="Wyss M."/>
            <person name="Brugiroux S."/>
            <person name="Limenitakis J.P."/>
            <person name="Stecher B."/>
            <person name="McCoy K.D."/>
            <person name="Macpherson A.J."/>
        </authorList>
    </citation>
    <scope>NUCLEOTIDE SEQUENCE [LARGE SCALE GENOMIC DNA]</scope>
    <source>
        <strain evidence="2">I48</strain>
    </source>
</reference>
<dbReference type="GeneID" id="82189415"/>